<gene>
    <name evidence="4" type="primary">LOC102804052</name>
</gene>
<evidence type="ECO:0000313" key="4">
    <source>
        <dbReference type="RefSeq" id="XP_006817907.1"/>
    </source>
</evidence>
<reference evidence="4" key="1">
    <citation type="submission" date="2025-08" db="UniProtKB">
        <authorList>
            <consortium name="RefSeq"/>
        </authorList>
    </citation>
    <scope>IDENTIFICATION</scope>
    <source>
        <tissue evidence="4">Testes</tissue>
    </source>
</reference>
<dbReference type="Proteomes" id="UP000694865">
    <property type="component" value="Unplaced"/>
</dbReference>
<evidence type="ECO:0000256" key="1">
    <source>
        <dbReference type="ARBA" id="ARBA00010515"/>
    </source>
</evidence>
<protein>
    <submittedName>
        <fullName evidence="4">cAMP-regulated D2 protein-like</fullName>
    </submittedName>
</protein>
<dbReference type="InterPro" id="IPR002168">
    <property type="entry name" value="Lipase_GDXG_HIS_AS"/>
</dbReference>
<evidence type="ECO:0000313" key="3">
    <source>
        <dbReference type="Proteomes" id="UP000694865"/>
    </source>
</evidence>
<keyword evidence="3" id="KW-1185">Reference proteome</keyword>
<feature type="domain" description="Carboxylesterase type B" evidence="2">
    <location>
        <begin position="13"/>
        <end position="457"/>
    </location>
</feature>
<name>A0ABM0MD16_SACKO</name>
<dbReference type="InterPro" id="IPR002018">
    <property type="entry name" value="CarbesteraseB"/>
</dbReference>
<sequence>MVLSSDSISDEALVVNTSYGKVRGVYVEHARVFFGVPYAAPPTGKYRWSPPHRHVGWFPGIYNATEDPPGCIQKCTNFLANSCPNKTSEDCLSLTIFTPLTATPTSMLAVMVYIHGGSFIERSGYTLIQDGRYIANHTNTITVFINYRLGALGFLPIVDESSPNGNYGIFDQRFALEWVKDNIVAFGGDSSMVTIVGQSVGAQSVAIHLTTPRSQQLFHRAIMESCPLGGIRFLTKREAQIQASDLMTYLGCINTNELECMRSKSADDILNAQYSIIQNQKLMDYTQPWGPYLDGNDIVKQIAQSFLDDDYQNKPIIMGFVADDARDSLYRLFPQPMNETQFSGFFSKMMIGKSTDIFHPSENNDYRDIASQLLLLYTFACPIKYISQHLSLANISIWNYVFDHPFSFDGWDPELTYCTNYSCHCVELPFLFHSVTLIGLNYSNDEEILAYSLIQYWGLLKISLDPAVYMEEVVIVTSYLMYVNLFIDYPGDE</sequence>
<dbReference type="SUPFAM" id="SSF53474">
    <property type="entry name" value="alpha/beta-Hydrolases"/>
    <property type="match status" value="1"/>
</dbReference>
<dbReference type="PROSITE" id="PS01173">
    <property type="entry name" value="LIPASE_GDXG_HIS"/>
    <property type="match status" value="1"/>
</dbReference>
<dbReference type="Pfam" id="PF00135">
    <property type="entry name" value="COesterase"/>
    <property type="match status" value="1"/>
</dbReference>
<comment type="similarity">
    <text evidence="1">Belongs to the 'GDXG' lipolytic enzyme family.</text>
</comment>
<evidence type="ECO:0000259" key="2">
    <source>
        <dbReference type="Pfam" id="PF00135"/>
    </source>
</evidence>
<dbReference type="RefSeq" id="XP_006817907.1">
    <property type="nucleotide sequence ID" value="XM_006817844.1"/>
</dbReference>
<dbReference type="PANTHER" id="PTHR45570">
    <property type="entry name" value="CARBOXYLIC ESTER HYDROLASE"/>
    <property type="match status" value="1"/>
</dbReference>
<accession>A0ABM0MD16</accession>
<dbReference type="InterPro" id="IPR029058">
    <property type="entry name" value="AB_hydrolase_fold"/>
</dbReference>
<organism evidence="3 4">
    <name type="scientific">Saccoglossus kowalevskii</name>
    <name type="common">Acorn worm</name>
    <dbReference type="NCBI Taxonomy" id="10224"/>
    <lineage>
        <taxon>Eukaryota</taxon>
        <taxon>Metazoa</taxon>
        <taxon>Hemichordata</taxon>
        <taxon>Enteropneusta</taxon>
        <taxon>Harrimaniidae</taxon>
        <taxon>Saccoglossus</taxon>
    </lineage>
</organism>
<dbReference type="Gene3D" id="3.40.50.1820">
    <property type="entry name" value="alpha/beta hydrolase"/>
    <property type="match status" value="1"/>
</dbReference>
<dbReference type="GeneID" id="102804052"/>
<proteinExistence type="inferred from homology"/>